<dbReference type="AlphaFoldDB" id="A0A4Y2J097"/>
<evidence type="ECO:0000313" key="1">
    <source>
        <dbReference type="EMBL" id="GBM83354.1"/>
    </source>
</evidence>
<dbReference type="Proteomes" id="UP000499080">
    <property type="component" value="Unassembled WGS sequence"/>
</dbReference>
<evidence type="ECO:0000313" key="2">
    <source>
        <dbReference type="Proteomes" id="UP000499080"/>
    </source>
</evidence>
<gene>
    <name evidence="1" type="ORF">AVEN_103479_1</name>
</gene>
<name>A0A4Y2J097_ARAVE</name>
<accession>A0A4Y2J097</accession>
<dbReference type="EMBL" id="BGPR01003072">
    <property type="protein sequence ID" value="GBM83354.1"/>
    <property type="molecule type" value="Genomic_DNA"/>
</dbReference>
<sequence>MLTSPNKSNLTLYSKLVNAVVRGLCLAIIHSTTDPVYPRAYAKSTTNALPPSYTLAEGKHSYHHNSKFCCITTPKHIIQQQRGHLLLYSMVCMHPTCQCGPLSAALVATPALRKRPQLRRDPATVERHRCAPGWSRTSGCDPRHSVCVCLLLECLAPFFASHLGESPCYSRIYKTGRVIPLHGILAAARARVSDNEGGGLELQEDEGSVFLIPGCHLRRK</sequence>
<comment type="caution">
    <text evidence="1">The sequence shown here is derived from an EMBL/GenBank/DDBJ whole genome shotgun (WGS) entry which is preliminary data.</text>
</comment>
<keyword evidence="2" id="KW-1185">Reference proteome</keyword>
<organism evidence="1 2">
    <name type="scientific">Araneus ventricosus</name>
    <name type="common">Orbweaver spider</name>
    <name type="synonym">Epeira ventricosa</name>
    <dbReference type="NCBI Taxonomy" id="182803"/>
    <lineage>
        <taxon>Eukaryota</taxon>
        <taxon>Metazoa</taxon>
        <taxon>Ecdysozoa</taxon>
        <taxon>Arthropoda</taxon>
        <taxon>Chelicerata</taxon>
        <taxon>Arachnida</taxon>
        <taxon>Araneae</taxon>
        <taxon>Araneomorphae</taxon>
        <taxon>Entelegynae</taxon>
        <taxon>Araneoidea</taxon>
        <taxon>Araneidae</taxon>
        <taxon>Araneus</taxon>
    </lineage>
</organism>
<proteinExistence type="predicted"/>
<reference evidence="1 2" key="1">
    <citation type="journal article" date="2019" name="Sci. Rep.">
        <title>Orb-weaving spider Araneus ventricosus genome elucidates the spidroin gene catalogue.</title>
        <authorList>
            <person name="Kono N."/>
            <person name="Nakamura H."/>
            <person name="Ohtoshi R."/>
            <person name="Moran D.A.P."/>
            <person name="Shinohara A."/>
            <person name="Yoshida Y."/>
            <person name="Fujiwara M."/>
            <person name="Mori M."/>
            <person name="Tomita M."/>
            <person name="Arakawa K."/>
        </authorList>
    </citation>
    <scope>NUCLEOTIDE SEQUENCE [LARGE SCALE GENOMIC DNA]</scope>
</reference>
<protein>
    <submittedName>
        <fullName evidence="1">Uncharacterized protein</fullName>
    </submittedName>
</protein>